<protein>
    <recommendedName>
        <fullName evidence="2">Primosomal DnaI N-terminal domain-containing protein</fullName>
    </recommendedName>
</protein>
<evidence type="ECO:0000313" key="3">
    <source>
        <dbReference type="EMBL" id="CAK4031448.1"/>
    </source>
</evidence>
<dbReference type="Proteomes" id="UP001296104">
    <property type="component" value="Unassembled WGS sequence"/>
</dbReference>
<accession>A0AAI9ECP3</accession>
<comment type="caution">
    <text evidence="3">The sequence shown here is derived from an EMBL/GenBank/DDBJ whole genome shotgun (WGS) entry which is preliminary data.</text>
</comment>
<feature type="region of interest" description="Disordered" evidence="1">
    <location>
        <begin position="18"/>
        <end position="47"/>
    </location>
</feature>
<dbReference type="Pfam" id="PF07319">
    <property type="entry name" value="DnaI_N"/>
    <property type="match status" value="1"/>
</dbReference>
<dbReference type="InterPro" id="IPR009928">
    <property type="entry name" value="DnaI_N"/>
</dbReference>
<sequence>MFSSRVVVRSTRGVRANAPTVRRFARSAPRAQQTSGPSSSSSSSGSSPAISGAVGGAVASLVVFAAWYQFSGVGKAARSAKQAQSYVNSAAEKLKIELKENTPEPNEAIETLKQAAYKYAAFIPGGREWVDKIFKDLEIVRKNHSGEVDEIVKNAYGELKDTTKKGDVSLETLSAVWSILSKYLSQLGGLAVDAGEDILNNHPELKNKLGGSFDQLKQFGDSLGPEAKKQVEETYKQIQDVINQGFSFDTVDKVRKIAQEKVEELKKLRDQAWQQGYEQIKPQLEKSPQVKKFIEENADTLKNGNIMEALDKVRQAVSSGDMGSLEEYVQSAEQKAGQFSSSSISQWLNVIPGGSAILPQLQKLREVAESKAPEAEELAKNTMEDIKGVLEKRKPQIEELYEKSKKDVKN</sequence>
<proteinExistence type="predicted"/>
<feature type="compositionally biased region" description="Low complexity" evidence="1">
    <location>
        <begin position="35"/>
        <end position="47"/>
    </location>
</feature>
<organism evidence="3 4">
    <name type="scientific">Lecanosticta acicola</name>
    <dbReference type="NCBI Taxonomy" id="111012"/>
    <lineage>
        <taxon>Eukaryota</taxon>
        <taxon>Fungi</taxon>
        <taxon>Dikarya</taxon>
        <taxon>Ascomycota</taxon>
        <taxon>Pezizomycotina</taxon>
        <taxon>Dothideomycetes</taxon>
        <taxon>Dothideomycetidae</taxon>
        <taxon>Mycosphaerellales</taxon>
        <taxon>Mycosphaerellaceae</taxon>
        <taxon>Lecanosticta</taxon>
    </lineage>
</organism>
<dbReference type="AlphaFoldDB" id="A0AAI9ECP3"/>
<evidence type="ECO:0000256" key="1">
    <source>
        <dbReference type="SAM" id="MobiDB-lite"/>
    </source>
</evidence>
<dbReference type="EMBL" id="CAVMBE010000048">
    <property type="protein sequence ID" value="CAK4031448.1"/>
    <property type="molecule type" value="Genomic_DNA"/>
</dbReference>
<evidence type="ECO:0000313" key="4">
    <source>
        <dbReference type="Proteomes" id="UP001296104"/>
    </source>
</evidence>
<name>A0AAI9ECP3_9PEZI</name>
<gene>
    <name evidence="3" type="ORF">LECACI_7A006606</name>
</gene>
<evidence type="ECO:0000259" key="2">
    <source>
        <dbReference type="Pfam" id="PF07319"/>
    </source>
</evidence>
<reference evidence="3" key="1">
    <citation type="submission" date="2023-11" db="EMBL/GenBank/DDBJ databases">
        <authorList>
            <person name="Alioto T."/>
            <person name="Alioto T."/>
            <person name="Gomez Garrido J."/>
        </authorList>
    </citation>
    <scope>NUCLEOTIDE SEQUENCE</scope>
</reference>
<feature type="domain" description="Primosomal DnaI N-terminal" evidence="2">
    <location>
        <begin position="263"/>
        <end position="319"/>
    </location>
</feature>
<keyword evidence="4" id="KW-1185">Reference proteome</keyword>
<dbReference type="SUPFAM" id="SSF58113">
    <property type="entry name" value="Apolipoprotein A-I"/>
    <property type="match status" value="1"/>
</dbReference>